<keyword evidence="3" id="KW-0309">Germination</keyword>
<reference evidence="10 11" key="1">
    <citation type="submission" date="2017-11" db="EMBL/GenBank/DDBJ databases">
        <title>Comparitive Functional Genomics of Dry Heat Resistant strains isolated from the Viking Spacecraft.</title>
        <authorList>
            <person name="Seuylemezian A."/>
            <person name="Cooper K."/>
            <person name="Vaishampayan P."/>
        </authorList>
    </citation>
    <scope>NUCLEOTIDE SEQUENCE [LARGE SCALE GENOMIC DNA]</scope>
    <source>
        <strain evidence="10 11">V32-6</strain>
    </source>
</reference>
<evidence type="ECO:0000256" key="1">
    <source>
        <dbReference type="ARBA" id="ARBA00004635"/>
    </source>
</evidence>
<dbReference type="EMBL" id="PGVE01000012">
    <property type="protein sequence ID" value="PLS09506.1"/>
    <property type="molecule type" value="Genomic_DNA"/>
</dbReference>
<protein>
    <recommendedName>
        <fullName evidence="12">Ger(X)C family spore germination protein</fullName>
    </recommendedName>
</protein>
<gene>
    <name evidence="10" type="ORF">CVD27_01310</name>
</gene>
<proteinExistence type="inferred from homology"/>
<dbReference type="AlphaFoldDB" id="A0A2N5HVH2"/>
<feature type="domain" description="Spore germination GerAC-like C-terminal" evidence="8">
    <location>
        <begin position="192"/>
        <end position="355"/>
    </location>
</feature>
<name>A0A2N5HVH2_9BACI</name>
<evidence type="ECO:0000259" key="9">
    <source>
        <dbReference type="Pfam" id="PF25198"/>
    </source>
</evidence>
<sequence length="358" mass="40829">MKSFFLLTFILIFFLSGCENQRIIDEVQIIETLGYDMEKDKVKGIVIYPTFAEKGMPKLKSFRTVSDSYEDILPRMNSKSAFPVEIGKLDFILFGKEFAKQGIDDVLINFSKDPIVGSRMQLSIAENTAEKILKSSQDVNLSFHLSNKINQNIEKGNLPKTNLHVFLTNLYAEGKDPFLPYLILEEGQVKIDGLALLKKGKFVNNINLRESFIMKILHDGSKSGQYKTKIKVHNKAGYILLTSLDAKAKYTVDKSESIPRILIDLTIDAEVKNSSSWFDLSTNKNRLKMEQILNEHFNEEVQRLISLLQGYNVDPLGLGDKVRATSRNWDYQRFKDIYPDLKTTVHTNVSILNTGIEE</sequence>
<keyword evidence="6" id="KW-0564">Palmitate</keyword>
<evidence type="ECO:0000256" key="4">
    <source>
        <dbReference type="ARBA" id="ARBA00022729"/>
    </source>
</evidence>
<evidence type="ECO:0000256" key="3">
    <source>
        <dbReference type="ARBA" id="ARBA00022544"/>
    </source>
</evidence>
<keyword evidence="11" id="KW-1185">Reference proteome</keyword>
<dbReference type="GO" id="GO:0016020">
    <property type="term" value="C:membrane"/>
    <property type="evidence" value="ECO:0007669"/>
    <property type="project" value="UniProtKB-SubCell"/>
</dbReference>
<evidence type="ECO:0000256" key="5">
    <source>
        <dbReference type="ARBA" id="ARBA00023136"/>
    </source>
</evidence>
<dbReference type="RefSeq" id="WP_101646090.1">
    <property type="nucleotide sequence ID" value="NZ_PGVE01000012.1"/>
</dbReference>
<evidence type="ECO:0000259" key="8">
    <source>
        <dbReference type="Pfam" id="PF05504"/>
    </source>
</evidence>
<dbReference type="GO" id="GO:0009847">
    <property type="term" value="P:spore germination"/>
    <property type="evidence" value="ECO:0007669"/>
    <property type="project" value="InterPro"/>
</dbReference>
<keyword evidence="7" id="KW-0449">Lipoprotein</keyword>
<accession>A0A2N5HVH2</accession>
<keyword evidence="4" id="KW-0732">Signal</keyword>
<comment type="caution">
    <text evidence="10">The sequence shown here is derived from an EMBL/GenBank/DDBJ whole genome shotgun (WGS) entry which is preliminary data.</text>
</comment>
<evidence type="ECO:0008006" key="12">
    <source>
        <dbReference type="Google" id="ProtNLM"/>
    </source>
</evidence>
<dbReference type="InterPro" id="IPR057336">
    <property type="entry name" value="GerAC_N"/>
</dbReference>
<dbReference type="Proteomes" id="UP000234950">
    <property type="component" value="Unassembled WGS sequence"/>
</dbReference>
<dbReference type="OrthoDB" id="2592518at2"/>
<dbReference type="Gene3D" id="3.30.300.210">
    <property type="entry name" value="Nutrient germinant receptor protein C, domain 3"/>
    <property type="match status" value="1"/>
</dbReference>
<dbReference type="Pfam" id="PF25198">
    <property type="entry name" value="Spore_GerAC_N"/>
    <property type="match status" value="1"/>
</dbReference>
<organism evidence="10 11">
    <name type="scientific">Neobacillus cucumis</name>
    <dbReference type="NCBI Taxonomy" id="1740721"/>
    <lineage>
        <taxon>Bacteria</taxon>
        <taxon>Bacillati</taxon>
        <taxon>Bacillota</taxon>
        <taxon>Bacilli</taxon>
        <taxon>Bacillales</taxon>
        <taxon>Bacillaceae</taxon>
        <taxon>Neobacillus</taxon>
    </lineage>
</organism>
<dbReference type="InterPro" id="IPR038501">
    <property type="entry name" value="Spore_GerAC_C_sf"/>
</dbReference>
<evidence type="ECO:0000313" key="11">
    <source>
        <dbReference type="Proteomes" id="UP000234950"/>
    </source>
</evidence>
<evidence type="ECO:0000256" key="2">
    <source>
        <dbReference type="ARBA" id="ARBA00007886"/>
    </source>
</evidence>
<keyword evidence="5" id="KW-0472">Membrane</keyword>
<evidence type="ECO:0000256" key="7">
    <source>
        <dbReference type="ARBA" id="ARBA00023288"/>
    </source>
</evidence>
<evidence type="ECO:0000313" key="10">
    <source>
        <dbReference type="EMBL" id="PLS09506.1"/>
    </source>
</evidence>
<comment type="subcellular location">
    <subcellularLocation>
        <location evidence="1">Membrane</location>
        <topology evidence="1">Lipid-anchor</topology>
    </subcellularLocation>
</comment>
<dbReference type="PANTHER" id="PTHR35789">
    <property type="entry name" value="SPORE GERMINATION PROTEIN B3"/>
    <property type="match status" value="1"/>
</dbReference>
<evidence type="ECO:0000256" key="6">
    <source>
        <dbReference type="ARBA" id="ARBA00023139"/>
    </source>
</evidence>
<feature type="domain" description="Spore germination protein N-terminal" evidence="9">
    <location>
        <begin position="20"/>
        <end position="182"/>
    </location>
</feature>
<dbReference type="Pfam" id="PF05504">
    <property type="entry name" value="Spore_GerAC"/>
    <property type="match status" value="1"/>
</dbReference>
<dbReference type="InterPro" id="IPR008844">
    <property type="entry name" value="Spore_GerAC-like"/>
</dbReference>
<dbReference type="NCBIfam" id="TIGR02887">
    <property type="entry name" value="spore_ger_x_C"/>
    <property type="match status" value="1"/>
</dbReference>
<dbReference type="InterPro" id="IPR046953">
    <property type="entry name" value="Spore_GerAC-like_C"/>
</dbReference>
<dbReference type="PROSITE" id="PS51257">
    <property type="entry name" value="PROKAR_LIPOPROTEIN"/>
    <property type="match status" value="1"/>
</dbReference>
<comment type="similarity">
    <text evidence="2">Belongs to the GerABKC lipoprotein family.</text>
</comment>
<dbReference type="PANTHER" id="PTHR35789:SF1">
    <property type="entry name" value="SPORE GERMINATION PROTEIN B3"/>
    <property type="match status" value="1"/>
</dbReference>